<comment type="caution">
    <text evidence="3">The sequence shown here is derived from an EMBL/GenBank/DDBJ whole genome shotgun (WGS) entry which is preliminary data.</text>
</comment>
<feature type="non-terminal residue" evidence="3">
    <location>
        <position position="587"/>
    </location>
</feature>
<feature type="transmembrane region" description="Helical" evidence="2">
    <location>
        <begin position="433"/>
        <end position="456"/>
    </location>
</feature>
<evidence type="ECO:0000256" key="2">
    <source>
        <dbReference type="SAM" id="Phobius"/>
    </source>
</evidence>
<dbReference type="Proteomes" id="UP000652761">
    <property type="component" value="Unassembled WGS sequence"/>
</dbReference>
<reference evidence="3" key="1">
    <citation type="submission" date="2017-07" db="EMBL/GenBank/DDBJ databases">
        <title>Taro Niue Genome Assembly and Annotation.</title>
        <authorList>
            <person name="Atibalentja N."/>
            <person name="Keating K."/>
            <person name="Fields C.J."/>
        </authorList>
    </citation>
    <scope>NUCLEOTIDE SEQUENCE</scope>
    <source>
        <strain evidence="3">Niue_2</strain>
        <tissue evidence="3">Leaf</tissue>
    </source>
</reference>
<evidence type="ECO:0000313" key="4">
    <source>
        <dbReference type="Proteomes" id="UP000652761"/>
    </source>
</evidence>
<evidence type="ECO:0000313" key="3">
    <source>
        <dbReference type="EMBL" id="MQL76486.1"/>
    </source>
</evidence>
<organism evidence="3 4">
    <name type="scientific">Colocasia esculenta</name>
    <name type="common">Wild taro</name>
    <name type="synonym">Arum esculentum</name>
    <dbReference type="NCBI Taxonomy" id="4460"/>
    <lineage>
        <taxon>Eukaryota</taxon>
        <taxon>Viridiplantae</taxon>
        <taxon>Streptophyta</taxon>
        <taxon>Embryophyta</taxon>
        <taxon>Tracheophyta</taxon>
        <taxon>Spermatophyta</taxon>
        <taxon>Magnoliopsida</taxon>
        <taxon>Liliopsida</taxon>
        <taxon>Araceae</taxon>
        <taxon>Aroideae</taxon>
        <taxon>Colocasieae</taxon>
        <taxon>Colocasia</taxon>
    </lineage>
</organism>
<dbReference type="AlphaFoldDB" id="A0A843U2E1"/>
<feature type="transmembrane region" description="Helical" evidence="2">
    <location>
        <begin position="248"/>
        <end position="273"/>
    </location>
</feature>
<protein>
    <submittedName>
        <fullName evidence="3">Uncharacterized protein</fullName>
    </submittedName>
</protein>
<feature type="compositionally biased region" description="Basic and acidic residues" evidence="1">
    <location>
        <begin position="212"/>
        <end position="229"/>
    </location>
</feature>
<feature type="transmembrane region" description="Helical" evidence="2">
    <location>
        <begin position="403"/>
        <end position="426"/>
    </location>
</feature>
<accession>A0A843U2E1</accession>
<name>A0A843U2E1_COLES</name>
<keyword evidence="2" id="KW-0472">Membrane</keyword>
<keyword evidence="2" id="KW-0812">Transmembrane</keyword>
<feature type="transmembrane region" description="Helical" evidence="2">
    <location>
        <begin position="537"/>
        <end position="560"/>
    </location>
</feature>
<feature type="transmembrane region" description="Helical" evidence="2">
    <location>
        <begin position="326"/>
        <end position="345"/>
    </location>
</feature>
<sequence length="587" mass="66145">DLTQNYAAEADRLGFAQWLRLLFPSRRYAEHILPSKLEIVQMTTDLLGKNFMPKNRILFNLQFLSNPSPSDFNDGGPPPLGLEALSEHGVDWPSRDQPSPGPEDEDLWNFIVGRVRAVVDSEDPPSIDAIKRVLKEKTMLAFNSGIAQNRWMDADRCSSRLAEVRKGWKAWKLKITAETENIVRLQRKLKEARSSLEQEVKDDTKDSEEEAAFIKDDEEHRRSTSSKTKEVERLKRKKPSWLRFELKIWFDLILDFGFDLGMTCLDGLLAMGLDFFGFDMACLDGLLTMTRVWLAFVACRFGYACLGGLLAMVLELDLDMTCHDGLLAMDLNWIAYLCGLLAMVLKFGFDIAYLCAFGFEFGFVLGSAYFDGLWLHLIFGFDIHPGIGYGFELNLGLGYSPPWWLAGYGLNFGFEIAYLCGFLAMNLKFGFDVAYLCGLLAMVFLNLELGFVTAYLCDFLAIDLNMACLSGFLAIDLEFGFDIAYLCGLLAMVLEFEFGYGLPYLPLRFAGYGFELGFDIAYLCGLLAMVLEFEFDIAYLCGLLAIILEFEFGFDIAYLCGLLAMDLKFEFGIAYLCGLLAMALSCI</sequence>
<proteinExistence type="predicted"/>
<feature type="region of interest" description="Disordered" evidence="1">
    <location>
        <begin position="196"/>
        <end position="229"/>
    </location>
</feature>
<evidence type="ECO:0000256" key="1">
    <source>
        <dbReference type="SAM" id="MobiDB-lite"/>
    </source>
</evidence>
<keyword evidence="2" id="KW-1133">Transmembrane helix</keyword>
<gene>
    <name evidence="3" type="ORF">Taro_008872</name>
</gene>
<dbReference type="EMBL" id="NMUH01000301">
    <property type="protein sequence ID" value="MQL76486.1"/>
    <property type="molecule type" value="Genomic_DNA"/>
</dbReference>
<feature type="transmembrane region" description="Helical" evidence="2">
    <location>
        <begin position="567"/>
        <end position="585"/>
    </location>
</feature>
<feature type="region of interest" description="Disordered" evidence="1">
    <location>
        <begin position="70"/>
        <end position="104"/>
    </location>
</feature>
<keyword evidence="4" id="KW-1185">Reference proteome</keyword>
<feature type="transmembrane region" description="Helical" evidence="2">
    <location>
        <begin position="509"/>
        <end position="531"/>
    </location>
</feature>
<feature type="transmembrane region" description="Helical" evidence="2">
    <location>
        <begin position="293"/>
        <end position="314"/>
    </location>
</feature>
<feature type="compositionally biased region" description="Basic and acidic residues" evidence="1">
    <location>
        <begin position="85"/>
        <end position="94"/>
    </location>
</feature>